<dbReference type="Gene3D" id="1.25.40.530">
    <property type="entry name" value="MyTH4 domain"/>
    <property type="match status" value="1"/>
</dbReference>
<evidence type="ECO:0000256" key="1">
    <source>
        <dbReference type="ARBA" id="ARBA00022737"/>
    </source>
</evidence>
<dbReference type="SMART" id="SM00233">
    <property type="entry name" value="PH"/>
    <property type="match status" value="2"/>
</dbReference>
<feature type="domain" description="FERM" evidence="4">
    <location>
        <begin position="467"/>
        <end position="806"/>
    </location>
</feature>
<dbReference type="InterPro" id="IPR014352">
    <property type="entry name" value="FERM/acyl-CoA-bd_prot_sf"/>
</dbReference>
<keyword evidence="1" id="KW-0677">Repeat</keyword>
<reference evidence="6 7" key="1">
    <citation type="submission" date="2022-12" db="EMBL/GenBank/DDBJ databases">
        <title>Chromosome-level genome of Tegillarca granosa.</title>
        <authorList>
            <person name="Kim J."/>
        </authorList>
    </citation>
    <scope>NUCLEOTIDE SEQUENCE [LARGE SCALE GENOMIC DNA]</scope>
    <source>
        <strain evidence="6">Teg-2019</strain>
        <tissue evidence="6">Adductor muscle</tissue>
    </source>
</reference>
<dbReference type="Pfam" id="PF00169">
    <property type="entry name" value="PH"/>
    <property type="match status" value="2"/>
</dbReference>
<dbReference type="SMART" id="SM00139">
    <property type="entry name" value="MyTH4"/>
    <property type="match status" value="1"/>
</dbReference>
<proteinExistence type="predicted"/>
<accession>A0ABQ9EUP1</accession>
<dbReference type="InterPro" id="IPR001849">
    <property type="entry name" value="PH_domain"/>
</dbReference>
<feature type="domain" description="MyTH4" evidence="5">
    <location>
        <begin position="261"/>
        <end position="456"/>
    </location>
</feature>
<comment type="caution">
    <text evidence="6">The sequence shown here is derived from an EMBL/GenBank/DDBJ whole genome shotgun (WGS) entry which is preliminary data.</text>
</comment>
<dbReference type="Gene3D" id="1.20.80.10">
    <property type="match status" value="1"/>
</dbReference>
<dbReference type="EMBL" id="JARBDR010000657">
    <property type="protein sequence ID" value="KAJ8308071.1"/>
    <property type="molecule type" value="Genomic_DNA"/>
</dbReference>
<dbReference type="SMART" id="SM00295">
    <property type="entry name" value="B41"/>
    <property type="match status" value="1"/>
</dbReference>
<dbReference type="SUPFAM" id="SSF50729">
    <property type="entry name" value="PH domain-like"/>
    <property type="match status" value="2"/>
</dbReference>
<dbReference type="InterPro" id="IPR038185">
    <property type="entry name" value="MyTH4_dom_sf"/>
</dbReference>
<dbReference type="PROSITE" id="PS50003">
    <property type="entry name" value="PH_DOMAIN"/>
    <property type="match status" value="2"/>
</dbReference>
<dbReference type="Pfam" id="PF00373">
    <property type="entry name" value="FERM_M"/>
    <property type="match status" value="1"/>
</dbReference>
<evidence type="ECO:0000259" key="3">
    <source>
        <dbReference type="PROSITE" id="PS50003"/>
    </source>
</evidence>
<dbReference type="Pfam" id="PF21989">
    <property type="entry name" value="RA_2"/>
    <property type="match status" value="1"/>
</dbReference>
<dbReference type="Gene3D" id="3.10.20.90">
    <property type="entry name" value="Phosphatidylinositol 3-kinase Catalytic Subunit, Chain A, domain 1"/>
    <property type="match status" value="1"/>
</dbReference>
<dbReference type="Proteomes" id="UP001217089">
    <property type="component" value="Unassembled WGS sequence"/>
</dbReference>
<dbReference type="CDD" id="cd17094">
    <property type="entry name" value="FERM_F1_Max1_like"/>
    <property type="match status" value="1"/>
</dbReference>
<dbReference type="SUPFAM" id="SSF54236">
    <property type="entry name" value="Ubiquitin-like"/>
    <property type="match status" value="1"/>
</dbReference>
<sequence>MVKYATDSQKHDSLEKYGFLSKLGGKLKIWKRRWFVLRNGELFYYKSQHDVLHKPQGSIKLDEQTSIVHTKGELTFEITNSKKTYYFTADSLSETEKWIRMLQKYLKRQATSFLLEHMETKAVVKGWLTKVKHGVTRKCWCVLLGRYFLYYKSPSDKTPYGQIHLRDARIEDVDNTNDSDDETDVSMTTKQTVAIWPQYQGPTYLMVPTKHEKETWLYHLTVAAGGGMGNVGTEYEQLIAKVMEIDGDLNSVFWKHPMLLHTKEPITRPLTTLPSEDLQAKAVDIFKSLIQFTYTAVESSCLEFHVNLVQTILDQCVKHPELQNELYCQLIKQTSQHPVQHKTAVQNLLLCGKHSWYLCHGTPTSPTNSVMDLSDSKMNPASHVFIQGWQLLSICSSLFLPKQSIMWLLKVHLQRNADPRSEIGKYAIFCQRALERTIIKGIREAKPSRMEVMSMLLRHPYHHSLPISIPVHFLNNAYQVVSFDGSTTVQEFLTALHKAISMRDSSQSGFSLYTDDPGEGDVEHCLHVNMKVCDVISRWEHTYREYHSGKLDSSSTIRLIYKNRLYFKSSCKLETEKERLLLTYQVNEEIVQGRFPLNKDLALELASLMAQIEFGDVRSSVSDSSQLGGGGGTLSSTSHQSSITHQLSSIIDRFYPKKYRESDDDQRSVSAKLLERWSSLRGRSCQDCVRVYLAVVRKWPYCGAKLFLTKLKSSSVDDIWIAVHEEGITVLEYSTMQPINSYDYRSVITFGGWKDDFMLVVNQLIESAPHHYEHHTEKLIFIMPKAKILEITLLIASYINVRVQRPSQDASPDI</sequence>
<dbReference type="SUPFAM" id="SSF47031">
    <property type="entry name" value="Second domain of FERM"/>
    <property type="match status" value="1"/>
</dbReference>
<dbReference type="InterPro" id="IPR011993">
    <property type="entry name" value="PH-like_dom_sf"/>
</dbReference>
<dbReference type="PROSITE" id="PS50057">
    <property type="entry name" value="FERM_3"/>
    <property type="match status" value="1"/>
</dbReference>
<evidence type="ECO:0000256" key="2">
    <source>
        <dbReference type="ARBA" id="ARBA00023054"/>
    </source>
</evidence>
<gene>
    <name evidence="6" type="ORF">KUTeg_012945</name>
</gene>
<dbReference type="InterPro" id="IPR035963">
    <property type="entry name" value="FERM_2"/>
</dbReference>
<organism evidence="6 7">
    <name type="scientific">Tegillarca granosa</name>
    <name type="common">Malaysian cockle</name>
    <name type="synonym">Anadara granosa</name>
    <dbReference type="NCBI Taxonomy" id="220873"/>
    <lineage>
        <taxon>Eukaryota</taxon>
        <taxon>Metazoa</taxon>
        <taxon>Spiralia</taxon>
        <taxon>Lophotrochozoa</taxon>
        <taxon>Mollusca</taxon>
        <taxon>Bivalvia</taxon>
        <taxon>Autobranchia</taxon>
        <taxon>Pteriomorphia</taxon>
        <taxon>Arcoida</taxon>
        <taxon>Arcoidea</taxon>
        <taxon>Arcidae</taxon>
        <taxon>Tegillarca</taxon>
    </lineage>
</organism>
<dbReference type="CDD" id="cd14473">
    <property type="entry name" value="FERM_B-lobe"/>
    <property type="match status" value="1"/>
</dbReference>
<dbReference type="InterPro" id="IPR029071">
    <property type="entry name" value="Ubiquitin-like_domsf"/>
</dbReference>
<evidence type="ECO:0000313" key="7">
    <source>
        <dbReference type="Proteomes" id="UP001217089"/>
    </source>
</evidence>
<dbReference type="PROSITE" id="PS51016">
    <property type="entry name" value="MYTH4"/>
    <property type="match status" value="1"/>
</dbReference>
<dbReference type="Pfam" id="PF00784">
    <property type="entry name" value="MyTH4"/>
    <property type="match status" value="2"/>
</dbReference>
<dbReference type="InterPro" id="IPR000857">
    <property type="entry name" value="MyTH4_dom"/>
</dbReference>
<dbReference type="InterPro" id="IPR019749">
    <property type="entry name" value="Band_41_domain"/>
</dbReference>
<dbReference type="PANTHER" id="PTHR22903:SF8">
    <property type="entry name" value="MAX-1A"/>
    <property type="match status" value="1"/>
</dbReference>
<dbReference type="CDD" id="cd13282">
    <property type="entry name" value="PH1_PLEKHH1_PLEKHH2"/>
    <property type="match status" value="1"/>
</dbReference>
<protein>
    <submittedName>
        <fullName evidence="6">Uncharacterized protein</fullName>
    </submittedName>
</protein>
<keyword evidence="7" id="KW-1185">Reference proteome</keyword>
<feature type="domain" description="PH" evidence="3">
    <location>
        <begin position="13"/>
        <end position="107"/>
    </location>
</feature>
<dbReference type="InterPro" id="IPR000299">
    <property type="entry name" value="FERM_domain"/>
</dbReference>
<dbReference type="Gene3D" id="2.30.29.30">
    <property type="entry name" value="Pleckstrin-homology domain (PH domain)/Phosphotyrosine-binding domain (PTB)"/>
    <property type="match status" value="3"/>
</dbReference>
<keyword evidence="2" id="KW-0175">Coiled coil</keyword>
<evidence type="ECO:0000313" key="6">
    <source>
        <dbReference type="EMBL" id="KAJ8308071.1"/>
    </source>
</evidence>
<feature type="domain" description="PH" evidence="3">
    <location>
        <begin position="121"/>
        <end position="225"/>
    </location>
</feature>
<name>A0ABQ9EUP1_TEGGR</name>
<dbReference type="InterPro" id="IPR019748">
    <property type="entry name" value="FERM_central"/>
</dbReference>
<dbReference type="PANTHER" id="PTHR22903">
    <property type="entry name" value="PLEKHH PROTEIN"/>
    <property type="match status" value="1"/>
</dbReference>
<evidence type="ECO:0000259" key="5">
    <source>
        <dbReference type="PROSITE" id="PS51016"/>
    </source>
</evidence>
<evidence type="ECO:0000259" key="4">
    <source>
        <dbReference type="PROSITE" id="PS50057"/>
    </source>
</evidence>